<organism evidence="2 3">
    <name type="scientific">Gossypium aridum</name>
    <name type="common">American cotton</name>
    <name type="synonym">Erioxylum aridum</name>
    <dbReference type="NCBI Taxonomy" id="34290"/>
    <lineage>
        <taxon>Eukaryota</taxon>
        <taxon>Viridiplantae</taxon>
        <taxon>Streptophyta</taxon>
        <taxon>Embryophyta</taxon>
        <taxon>Tracheophyta</taxon>
        <taxon>Spermatophyta</taxon>
        <taxon>Magnoliopsida</taxon>
        <taxon>eudicotyledons</taxon>
        <taxon>Gunneridae</taxon>
        <taxon>Pentapetalae</taxon>
        <taxon>rosids</taxon>
        <taxon>malvids</taxon>
        <taxon>Malvales</taxon>
        <taxon>Malvaceae</taxon>
        <taxon>Malvoideae</taxon>
        <taxon>Gossypium</taxon>
    </lineage>
</organism>
<proteinExistence type="predicted"/>
<comment type="caution">
    <text evidence="2">The sequence shown here is derived from an EMBL/GenBank/DDBJ whole genome shotgun (WGS) entry which is preliminary data.</text>
</comment>
<gene>
    <name evidence="2" type="ORF">Goari_020464</name>
</gene>
<dbReference type="AlphaFoldDB" id="A0A7J8YPK4"/>
<sequence length="20" mass="2155">MNTQEGRGTVPRGKGLKIVL</sequence>
<reference evidence="2 3" key="1">
    <citation type="journal article" date="2019" name="Genome Biol. Evol.">
        <title>Insights into the evolution of the New World diploid cottons (Gossypium, subgenus Houzingenia) based on genome sequencing.</title>
        <authorList>
            <person name="Grover C.E."/>
            <person name="Arick M.A. 2nd"/>
            <person name="Thrash A."/>
            <person name="Conover J.L."/>
            <person name="Sanders W.S."/>
            <person name="Peterson D.G."/>
            <person name="Frelichowski J.E."/>
            <person name="Scheffler J.A."/>
            <person name="Scheffler B.E."/>
            <person name="Wendel J.F."/>
        </authorList>
    </citation>
    <scope>NUCLEOTIDE SEQUENCE [LARGE SCALE GENOMIC DNA]</scope>
    <source>
        <strain evidence="2">185</strain>
        <tissue evidence="2">Leaf</tissue>
    </source>
</reference>
<dbReference type="Proteomes" id="UP000593577">
    <property type="component" value="Unassembled WGS sequence"/>
</dbReference>
<accession>A0A7J8YPK4</accession>
<keyword evidence="3" id="KW-1185">Reference proteome</keyword>
<protein>
    <submittedName>
        <fullName evidence="2">Uncharacterized protein</fullName>
    </submittedName>
</protein>
<evidence type="ECO:0000313" key="2">
    <source>
        <dbReference type="EMBL" id="MBA0701270.1"/>
    </source>
</evidence>
<feature type="region of interest" description="Disordered" evidence="1">
    <location>
        <begin position="1"/>
        <end position="20"/>
    </location>
</feature>
<evidence type="ECO:0000256" key="1">
    <source>
        <dbReference type="SAM" id="MobiDB-lite"/>
    </source>
</evidence>
<evidence type="ECO:0000313" key="3">
    <source>
        <dbReference type="Proteomes" id="UP000593577"/>
    </source>
</evidence>
<name>A0A7J8YPK4_GOSAI</name>
<dbReference type="EMBL" id="JABFAA010227281">
    <property type="protein sequence ID" value="MBA0701270.1"/>
    <property type="molecule type" value="Genomic_DNA"/>
</dbReference>